<feature type="signal peptide" evidence="1">
    <location>
        <begin position="1"/>
        <end position="25"/>
    </location>
</feature>
<keyword evidence="3" id="KW-1185">Reference proteome</keyword>
<evidence type="ECO:0000256" key="1">
    <source>
        <dbReference type="SAM" id="SignalP"/>
    </source>
</evidence>
<dbReference type="RefSeq" id="WP_231332948.1">
    <property type="nucleotide sequence ID" value="NZ_CP059572.1"/>
</dbReference>
<gene>
    <name evidence="2" type="ORF">AGRA3207_000523</name>
</gene>
<proteinExistence type="predicted"/>
<reference evidence="2" key="1">
    <citation type="submission" date="2020-07" db="EMBL/GenBank/DDBJ databases">
        <authorList>
            <person name="Tarantini F.S."/>
            <person name="Hong K.W."/>
            <person name="Chan K.G."/>
        </authorList>
    </citation>
    <scope>NUCLEOTIDE SEQUENCE</scope>
    <source>
        <strain evidence="2">32-07</strain>
    </source>
</reference>
<dbReference type="EMBL" id="CP059572">
    <property type="protein sequence ID" value="QXJ19912.1"/>
    <property type="molecule type" value="Genomic_DNA"/>
</dbReference>
<feature type="chain" id="PRO_5046248510" description="Secreted protein" evidence="1">
    <location>
        <begin position="26"/>
        <end position="121"/>
    </location>
</feature>
<keyword evidence="1" id="KW-0732">Signal</keyword>
<protein>
    <recommendedName>
        <fullName evidence="4">Secreted protein</fullName>
    </recommendedName>
</protein>
<dbReference type="Proteomes" id="UP001049518">
    <property type="component" value="Chromosome"/>
</dbReference>
<evidence type="ECO:0000313" key="3">
    <source>
        <dbReference type="Proteomes" id="UP001049518"/>
    </source>
</evidence>
<evidence type="ECO:0008006" key="4">
    <source>
        <dbReference type="Google" id="ProtNLM"/>
    </source>
</evidence>
<sequence length="121" mass="12452">MRRIISLVACTGIAAALTLAPHAEASPPISKSECATVIPARSAIVICVSVANGQVSASFYLVDSADVTSTSYLLKECDAQQCTELPAKDTVPAQPGKTYATCGNATYQGTPYTACTQPVPA</sequence>
<evidence type="ECO:0000313" key="2">
    <source>
        <dbReference type="EMBL" id="QXJ19912.1"/>
    </source>
</evidence>
<accession>A0ABX8QQ87</accession>
<organism evidence="2 3">
    <name type="scientific">Actinomadura graeca</name>
    <dbReference type="NCBI Taxonomy" id="2750812"/>
    <lineage>
        <taxon>Bacteria</taxon>
        <taxon>Bacillati</taxon>
        <taxon>Actinomycetota</taxon>
        <taxon>Actinomycetes</taxon>
        <taxon>Streptosporangiales</taxon>
        <taxon>Thermomonosporaceae</taxon>
        <taxon>Actinomadura</taxon>
    </lineage>
</organism>
<name>A0ABX8QQ87_9ACTN</name>